<protein>
    <submittedName>
        <fullName evidence="1">Uncharacterized protein</fullName>
    </submittedName>
</protein>
<evidence type="ECO:0000313" key="1">
    <source>
        <dbReference type="EMBL" id="GAA1246409.1"/>
    </source>
</evidence>
<gene>
    <name evidence="1" type="ORF">GCM10009665_41660</name>
</gene>
<reference evidence="1 2" key="1">
    <citation type="journal article" date="2019" name="Int. J. Syst. Evol. Microbiol.">
        <title>The Global Catalogue of Microorganisms (GCM) 10K type strain sequencing project: providing services to taxonomists for standard genome sequencing and annotation.</title>
        <authorList>
            <consortium name="The Broad Institute Genomics Platform"/>
            <consortium name="The Broad Institute Genome Sequencing Center for Infectious Disease"/>
            <person name="Wu L."/>
            <person name="Ma J."/>
        </authorList>
    </citation>
    <scope>NUCLEOTIDE SEQUENCE [LARGE SCALE GENOMIC DNA]</scope>
    <source>
        <strain evidence="1 2">JCM 13004</strain>
    </source>
</reference>
<sequence>MFKHALLSRYTPKFGGITGSKSGGEVVYLAGYAGEGRYGNGEPGSADTVLRIAADHQAKRRQQHGRQREVWRAGELARVVTKCEEHRGPAWRAVARFR</sequence>
<dbReference type="RefSeq" id="WP_344443331.1">
    <property type="nucleotide sequence ID" value="NZ_BAAALF010000075.1"/>
</dbReference>
<comment type="caution">
    <text evidence="1">The sequence shown here is derived from an EMBL/GenBank/DDBJ whole genome shotgun (WGS) entry which is preliminary data.</text>
</comment>
<name>A0ABN1WDV0_9ACTN</name>
<evidence type="ECO:0000313" key="2">
    <source>
        <dbReference type="Proteomes" id="UP001500037"/>
    </source>
</evidence>
<dbReference type="Proteomes" id="UP001500037">
    <property type="component" value="Unassembled WGS sequence"/>
</dbReference>
<dbReference type="EMBL" id="BAAALF010000075">
    <property type="protein sequence ID" value="GAA1246409.1"/>
    <property type="molecule type" value="Genomic_DNA"/>
</dbReference>
<proteinExistence type="predicted"/>
<organism evidence="1 2">
    <name type="scientific">Kitasatospora nipponensis</name>
    <dbReference type="NCBI Taxonomy" id="258049"/>
    <lineage>
        <taxon>Bacteria</taxon>
        <taxon>Bacillati</taxon>
        <taxon>Actinomycetota</taxon>
        <taxon>Actinomycetes</taxon>
        <taxon>Kitasatosporales</taxon>
        <taxon>Streptomycetaceae</taxon>
        <taxon>Kitasatospora</taxon>
    </lineage>
</organism>
<keyword evidence="2" id="KW-1185">Reference proteome</keyword>
<accession>A0ABN1WDV0</accession>